<sequence>MASSTTNLPDGGVEALHALFESLGRGADNDKPTQISPEALQRLSDKLSEMTGPEIQRNNISGQLLNEEGLPIIEISEPVSDIDNAYGAGSILRDDPIVPISSLTEAQLDIRRRERDRILDQLEEEEEEKRVQEEQREVVKDKREYEKRKERVKDDLDKLKSAKAMQKKMGKALLRSLAEDREKETKKAPAASFPAEKRPATRPSKTVSFSEETKEADADVPSSRKHSRVDDKEVAIMQPTVIERTPSISTIRKPFSATPLSRSRSDQTRSTEPMKYATPLYSQSIEHGYSDSEDTSDTQVEDADSADEEFEFAREQRELALEYLERKQRMGAEFMNAMANPASPQEPDWNQENVPLDATLSHAPPKSSKSRFQSRLPPKSVIVPGSPIQDSIRYGKLDGDQLAGGPQGDSDDELPNEMDEILELLKKGNLDGVENIGPSGANEPPKLSRYDPSKPAPFKPVRVPKDSDSEVSPPGSRPETPTSHDARSSPKIPASPAMPDFTTTGPGPSALRNPITSTSSDVQRGSEDSGMGPDVTYMWDRPTPRARQPPTVLSAAVREVASSSSPNTAEEETPQKGKKLSRFKAARG</sequence>
<evidence type="ECO:0008006" key="4">
    <source>
        <dbReference type="Google" id="ProtNLM"/>
    </source>
</evidence>
<feature type="compositionally biased region" description="Acidic residues" evidence="1">
    <location>
        <begin position="409"/>
        <end position="422"/>
    </location>
</feature>
<dbReference type="OrthoDB" id="21413at2759"/>
<dbReference type="AlphaFoldDB" id="A0A5C3QMW3"/>
<dbReference type="EMBL" id="ML178821">
    <property type="protein sequence ID" value="TFL02897.1"/>
    <property type="molecule type" value="Genomic_DNA"/>
</dbReference>
<evidence type="ECO:0000256" key="1">
    <source>
        <dbReference type="SAM" id="MobiDB-lite"/>
    </source>
</evidence>
<feature type="region of interest" description="Disordered" evidence="1">
    <location>
        <begin position="121"/>
        <end position="314"/>
    </location>
</feature>
<name>A0A5C3QMW3_9AGAR</name>
<organism evidence="2 3">
    <name type="scientific">Pterulicium gracile</name>
    <dbReference type="NCBI Taxonomy" id="1884261"/>
    <lineage>
        <taxon>Eukaryota</taxon>
        <taxon>Fungi</taxon>
        <taxon>Dikarya</taxon>
        <taxon>Basidiomycota</taxon>
        <taxon>Agaricomycotina</taxon>
        <taxon>Agaricomycetes</taxon>
        <taxon>Agaricomycetidae</taxon>
        <taxon>Agaricales</taxon>
        <taxon>Pleurotineae</taxon>
        <taxon>Pterulaceae</taxon>
        <taxon>Pterulicium</taxon>
    </lineage>
</organism>
<evidence type="ECO:0000313" key="2">
    <source>
        <dbReference type="EMBL" id="TFL02897.1"/>
    </source>
</evidence>
<feature type="compositionally biased region" description="Basic and acidic residues" evidence="1">
    <location>
        <begin position="128"/>
        <end position="160"/>
    </location>
</feature>
<feature type="compositionally biased region" description="Basic and acidic residues" evidence="1">
    <location>
        <begin position="177"/>
        <end position="187"/>
    </location>
</feature>
<accession>A0A5C3QMW3</accession>
<feature type="compositionally biased region" description="Low complexity" evidence="1">
    <location>
        <begin position="552"/>
        <end position="565"/>
    </location>
</feature>
<gene>
    <name evidence="2" type="ORF">BDV98DRAFT_565013</name>
</gene>
<dbReference type="STRING" id="1884261.A0A5C3QMW3"/>
<dbReference type="Proteomes" id="UP000305067">
    <property type="component" value="Unassembled WGS sequence"/>
</dbReference>
<feature type="compositionally biased region" description="Basic residues" evidence="1">
    <location>
        <begin position="576"/>
        <end position="588"/>
    </location>
</feature>
<evidence type="ECO:0000313" key="3">
    <source>
        <dbReference type="Proteomes" id="UP000305067"/>
    </source>
</evidence>
<reference evidence="2 3" key="1">
    <citation type="journal article" date="2019" name="Nat. Ecol. Evol.">
        <title>Megaphylogeny resolves global patterns of mushroom evolution.</title>
        <authorList>
            <person name="Varga T."/>
            <person name="Krizsan K."/>
            <person name="Foldi C."/>
            <person name="Dima B."/>
            <person name="Sanchez-Garcia M."/>
            <person name="Sanchez-Ramirez S."/>
            <person name="Szollosi G.J."/>
            <person name="Szarkandi J.G."/>
            <person name="Papp V."/>
            <person name="Albert L."/>
            <person name="Andreopoulos W."/>
            <person name="Angelini C."/>
            <person name="Antonin V."/>
            <person name="Barry K.W."/>
            <person name="Bougher N.L."/>
            <person name="Buchanan P."/>
            <person name="Buyck B."/>
            <person name="Bense V."/>
            <person name="Catcheside P."/>
            <person name="Chovatia M."/>
            <person name="Cooper J."/>
            <person name="Damon W."/>
            <person name="Desjardin D."/>
            <person name="Finy P."/>
            <person name="Geml J."/>
            <person name="Haridas S."/>
            <person name="Hughes K."/>
            <person name="Justo A."/>
            <person name="Karasinski D."/>
            <person name="Kautmanova I."/>
            <person name="Kiss B."/>
            <person name="Kocsube S."/>
            <person name="Kotiranta H."/>
            <person name="LaButti K.M."/>
            <person name="Lechner B.E."/>
            <person name="Liimatainen K."/>
            <person name="Lipzen A."/>
            <person name="Lukacs Z."/>
            <person name="Mihaltcheva S."/>
            <person name="Morgado L.N."/>
            <person name="Niskanen T."/>
            <person name="Noordeloos M.E."/>
            <person name="Ohm R.A."/>
            <person name="Ortiz-Santana B."/>
            <person name="Ovrebo C."/>
            <person name="Racz N."/>
            <person name="Riley R."/>
            <person name="Savchenko A."/>
            <person name="Shiryaev A."/>
            <person name="Soop K."/>
            <person name="Spirin V."/>
            <person name="Szebenyi C."/>
            <person name="Tomsovsky M."/>
            <person name="Tulloss R.E."/>
            <person name="Uehling J."/>
            <person name="Grigoriev I.V."/>
            <person name="Vagvolgyi C."/>
            <person name="Papp T."/>
            <person name="Martin F.M."/>
            <person name="Miettinen O."/>
            <person name="Hibbett D.S."/>
            <person name="Nagy L.G."/>
        </authorList>
    </citation>
    <scope>NUCLEOTIDE SEQUENCE [LARGE SCALE GENOMIC DNA]</scope>
    <source>
        <strain evidence="2 3">CBS 309.79</strain>
    </source>
</reference>
<feature type="compositionally biased region" description="Acidic residues" evidence="1">
    <location>
        <begin position="291"/>
        <end position="310"/>
    </location>
</feature>
<keyword evidence="3" id="KW-1185">Reference proteome</keyword>
<feature type="compositionally biased region" description="Polar residues" evidence="1">
    <location>
        <begin position="514"/>
        <end position="523"/>
    </location>
</feature>
<protein>
    <recommendedName>
        <fullName evidence="4">DUF3835 domain-containing protein</fullName>
    </recommendedName>
</protein>
<proteinExistence type="predicted"/>
<feature type="region of interest" description="Disordered" evidence="1">
    <location>
        <begin position="335"/>
        <end position="588"/>
    </location>
</feature>